<evidence type="ECO:0000313" key="2">
    <source>
        <dbReference type="Proteomes" id="UP000051952"/>
    </source>
</evidence>
<keyword evidence="2" id="KW-1185">Reference proteome</keyword>
<evidence type="ECO:0000313" key="1">
    <source>
        <dbReference type="EMBL" id="CUF88911.1"/>
    </source>
</evidence>
<accession>A0A0S4IVK2</accession>
<dbReference type="AlphaFoldDB" id="A0A0S4IVK2"/>
<dbReference type="VEuPathDB" id="TriTrypDB:BSAL_66835"/>
<organism evidence="1 2">
    <name type="scientific">Bodo saltans</name>
    <name type="common">Flagellated protozoan</name>
    <dbReference type="NCBI Taxonomy" id="75058"/>
    <lineage>
        <taxon>Eukaryota</taxon>
        <taxon>Discoba</taxon>
        <taxon>Euglenozoa</taxon>
        <taxon>Kinetoplastea</taxon>
        <taxon>Metakinetoplastina</taxon>
        <taxon>Eubodonida</taxon>
        <taxon>Bodonidae</taxon>
        <taxon>Bodo</taxon>
    </lineage>
</organism>
<dbReference type="Proteomes" id="UP000051952">
    <property type="component" value="Unassembled WGS sequence"/>
</dbReference>
<dbReference type="EMBL" id="CYKH01000433">
    <property type="protein sequence ID" value="CUF88911.1"/>
    <property type="molecule type" value="Genomic_DNA"/>
</dbReference>
<proteinExistence type="predicted"/>
<protein>
    <submittedName>
        <fullName evidence="1">Uncharacterized protein</fullName>
    </submittedName>
</protein>
<reference evidence="2" key="1">
    <citation type="submission" date="2015-09" db="EMBL/GenBank/DDBJ databases">
        <authorList>
            <consortium name="Pathogen Informatics"/>
        </authorList>
    </citation>
    <scope>NUCLEOTIDE SEQUENCE [LARGE SCALE GENOMIC DNA]</scope>
    <source>
        <strain evidence="2">Lake Konstanz</strain>
    </source>
</reference>
<gene>
    <name evidence="1" type="ORF">BSAL_66835</name>
</gene>
<name>A0A0S4IVK2_BODSA</name>
<sequence>MWGRRLPPSLPQVRIESLGRGQGIAIALEVTPVVAIDGVEPFKIANVFVNVGVCFMMLLNPQVFDEMVALRCVFSFLFFHDVSTLQKTDRV</sequence>